<dbReference type="Proteomes" id="UP000564806">
    <property type="component" value="Unassembled WGS sequence"/>
</dbReference>
<sequence length="46" mass="5191">MEEIETDAFRCSHCKWEAEQVSIDEFEAAKSNGQVTKEASIKAMIV</sequence>
<protein>
    <submittedName>
        <fullName evidence="1">Uncharacterized protein</fullName>
    </submittedName>
</protein>
<dbReference type="EMBL" id="JABWCS010000215">
    <property type="protein sequence ID" value="NUU62672.1"/>
    <property type="molecule type" value="Genomic_DNA"/>
</dbReference>
<keyword evidence="2" id="KW-1185">Reference proteome</keyword>
<dbReference type="AlphaFoldDB" id="A0A850EV16"/>
<organism evidence="1 2">
    <name type="scientific">Paenibacillus agri</name>
    <dbReference type="NCBI Taxonomy" id="2744309"/>
    <lineage>
        <taxon>Bacteria</taxon>
        <taxon>Bacillati</taxon>
        <taxon>Bacillota</taxon>
        <taxon>Bacilli</taxon>
        <taxon>Bacillales</taxon>
        <taxon>Paenibacillaceae</taxon>
        <taxon>Paenibacillus</taxon>
    </lineage>
</organism>
<name>A0A850EV16_9BACL</name>
<accession>A0A850EV16</accession>
<evidence type="ECO:0000313" key="1">
    <source>
        <dbReference type="EMBL" id="NUU62672.1"/>
    </source>
</evidence>
<dbReference type="RefSeq" id="WP_175373121.1">
    <property type="nucleotide sequence ID" value="NZ_JABWCS010000215.1"/>
</dbReference>
<evidence type="ECO:0000313" key="2">
    <source>
        <dbReference type="Proteomes" id="UP000564806"/>
    </source>
</evidence>
<reference evidence="1" key="1">
    <citation type="submission" date="2020-06" db="EMBL/GenBank/DDBJ databases">
        <title>Paenibacillus sp. nov., isolated from soil.</title>
        <authorList>
            <person name="Seo Y.L."/>
        </authorList>
    </citation>
    <scope>NUCLEOTIDE SEQUENCE [LARGE SCALE GENOMIC DNA]</scope>
    <source>
        <strain evidence="1">JW14</strain>
    </source>
</reference>
<proteinExistence type="predicted"/>
<gene>
    <name evidence="1" type="ORF">HPT30_20200</name>
</gene>
<comment type="caution">
    <text evidence="1">The sequence shown here is derived from an EMBL/GenBank/DDBJ whole genome shotgun (WGS) entry which is preliminary data.</text>
</comment>